<proteinExistence type="predicted"/>
<dbReference type="AlphaFoldDB" id="X0YSH9"/>
<dbReference type="EMBL" id="BART01004961">
    <property type="protein sequence ID" value="GAG59150.1"/>
    <property type="molecule type" value="Genomic_DNA"/>
</dbReference>
<comment type="caution">
    <text evidence="1">The sequence shown here is derived from an EMBL/GenBank/DDBJ whole genome shotgun (WGS) entry which is preliminary data.</text>
</comment>
<reference evidence="1" key="1">
    <citation type="journal article" date="2014" name="Front. Microbiol.">
        <title>High frequency of phylogenetically diverse reductive dehalogenase-homologous genes in deep subseafloor sedimentary metagenomes.</title>
        <authorList>
            <person name="Kawai M."/>
            <person name="Futagami T."/>
            <person name="Toyoda A."/>
            <person name="Takaki Y."/>
            <person name="Nishi S."/>
            <person name="Hori S."/>
            <person name="Arai W."/>
            <person name="Tsubouchi T."/>
            <person name="Morono Y."/>
            <person name="Uchiyama I."/>
            <person name="Ito T."/>
            <person name="Fujiyama A."/>
            <person name="Inagaki F."/>
            <person name="Takami H."/>
        </authorList>
    </citation>
    <scope>NUCLEOTIDE SEQUENCE</scope>
    <source>
        <strain evidence="1">Expedition CK06-06</strain>
    </source>
</reference>
<accession>X0YSH9</accession>
<protein>
    <submittedName>
        <fullName evidence="1">Uncharacterized protein</fullName>
    </submittedName>
</protein>
<evidence type="ECO:0000313" key="1">
    <source>
        <dbReference type="EMBL" id="GAG59150.1"/>
    </source>
</evidence>
<organism evidence="1">
    <name type="scientific">marine sediment metagenome</name>
    <dbReference type="NCBI Taxonomy" id="412755"/>
    <lineage>
        <taxon>unclassified sequences</taxon>
        <taxon>metagenomes</taxon>
        <taxon>ecological metagenomes</taxon>
    </lineage>
</organism>
<gene>
    <name evidence="1" type="ORF">S01H4_11945</name>
</gene>
<name>X0YSH9_9ZZZZ</name>
<sequence>MTGRKRRNPKRKLVNEEKMNNRLKNLIKVIRKDREYYGRHNKNNANVTSK</sequence>